<evidence type="ECO:0000256" key="5">
    <source>
        <dbReference type="ARBA" id="ARBA00022475"/>
    </source>
</evidence>
<comment type="similarity">
    <text evidence="3">Belongs to the eukaryotic RPC9 RNA polymerase subunit family.</text>
</comment>
<evidence type="ECO:0000313" key="15">
    <source>
        <dbReference type="EnsemblMetazoa" id="XP_028139163.1"/>
    </source>
</evidence>
<keyword evidence="5" id="KW-1003">Cell membrane</keyword>
<organism evidence="17">
    <name type="scientific">Diabrotica virgifera virgifera</name>
    <name type="common">western corn rootworm</name>
    <dbReference type="NCBI Taxonomy" id="50390"/>
    <lineage>
        <taxon>Eukaryota</taxon>
        <taxon>Metazoa</taxon>
        <taxon>Ecdysozoa</taxon>
        <taxon>Arthropoda</taxon>
        <taxon>Hexapoda</taxon>
        <taxon>Insecta</taxon>
        <taxon>Pterygota</taxon>
        <taxon>Neoptera</taxon>
        <taxon>Endopterygota</taxon>
        <taxon>Coleoptera</taxon>
        <taxon>Polyphaga</taxon>
        <taxon>Cucujiformia</taxon>
        <taxon>Chrysomeloidea</taxon>
        <taxon>Chrysomelidae</taxon>
        <taxon>Galerucinae</taxon>
        <taxon>Diabroticina</taxon>
        <taxon>Diabroticites</taxon>
        <taxon>Diabrotica</taxon>
    </lineage>
</organism>
<sequence length="133" mass="15455">MEIVNSNCASFSNYEVLKHLQKIKDGKRKHIGQLATITYETIRYLENTPSNDQTRDTIRDCMKDLAAFNLNKTEILMIINSPPTTALEIQLMVEESEERLTEEQVQDILNIVAKHFPHIIKEQPEEENEEEPE</sequence>
<evidence type="ECO:0000256" key="6">
    <source>
        <dbReference type="ARBA" id="ARBA00022478"/>
    </source>
</evidence>
<feature type="domain" description="RNA polymerase Rpb4/RPC9 core" evidence="14">
    <location>
        <begin position="1"/>
        <end position="117"/>
    </location>
</feature>
<dbReference type="InterPro" id="IPR038324">
    <property type="entry name" value="Rpb4/RPC9_sf"/>
</dbReference>
<accession>A0A6P7G284</accession>
<dbReference type="GO" id="GO:0005886">
    <property type="term" value="C:plasma membrane"/>
    <property type="evidence" value="ECO:0007669"/>
    <property type="project" value="UniProtKB-SubCell"/>
</dbReference>
<comment type="function">
    <text evidence="10">Accessory protein for the calcitonin gene-related peptide (CGRP) receptor. It modulates CGRP responsiveness in a variety of tissues.</text>
</comment>
<comment type="function">
    <text evidence="12">DNA-dependent RNA polymerase catalyzes the transcription of DNA into RNA using the four ribonucleoside triphosphates as substrates. Specific peripheric component of RNA polymerase III (Pol III) which synthesizes small non-coding RNAs including 5S rRNA, snRNAs, tRNAs and miRNAs from at least 500 distinct genomic loci. With POLR3H/RPC8 forms a mobile stalk that protrudes from Pol III core and functions primarily in transcription initiation. Pol III plays a key role in sensing and limiting infection by intracellular bacteria and DNA viruses. Acts as nuclear and cytosolic DNA sensor involved in innate immune response. Can sense non-self dsDNA that serves as template for transcription into dsRNA. The non-self RNA polymerase III transcripts, such as Epstein-Barr virus-encoded RNAs (EBERs) induce type I interferon and NF-kappa-B through the RIG-I pathway.</text>
</comment>
<dbReference type="InterPro" id="IPR038846">
    <property type="entry name" value="RPC9"/>
</dbReference>
<evidence type="ECO:0000256" key="2">
    <source>
        <dbReference type="ARBA" id="ARBA00004413"/>
    </source>
</evidence>
<dbReference type="Gene3D" id="1.20.1250.40">
    <property type="match status" value="1"/>
</dbReference>
<evidence type="ECO:0000256" key="10">
    <source>
        <dbReference type="ARBA" id="ARBA00043924"/>
    </source>
</evidence>
<evidence type="ECO:0000259" key="14">
    <source>
        <dbReference type="SMART" id="SM00657"/>
    </source>
</evidence>
<dbReference type="GeneID" id="114333476"/>
<comment type="subcellular location">
    <subcellularLocation>
        <location evidence="2">Cell membrane</location>
        <topology evidence="2">Peripheral membrane protein</topology>
        <orientation evidence="2">Cytoplasmic side</orientation>
    </subcellularLocation>
    <subcellularLocation>
        <location evidence="1">Nucleus</location>
    </subcellularLocation>
</comment>
<dbReference type="Pfam" id="PF03874">
    <property type="entry name" value="RNA_pol_Rpb4"/>
    <property type="match status" value="1"/>
</dbReference>
<dbReference type="FunCoup" id="A0A6P7G284">
    <property type="interactions" value="34"/>
</dbReference>
<dbReference type="InParanoid" id="A0A6P7G284"/>
<keyword evidence="8" id="KW-0804">Transcription</keyword>
<keyword evidence="6 17" id="KW-0240">DNA-directed RNA polymerase</keyword>
<name>A0A6P7G284_DIAVI</name>
<evidence type="ECO:0000256" key="11">
    <source>
        <dbReference type="ARBA" id="ARBA00044007"/>
    </source>
</evidence>
<evidence type="ECO:0000256" key="1">
    <source>
        <dbReference type="ARBA" id="ARBA00004123"/>
    </source>
</evidence>
<dbReference type="PANTHER" id="PTHR15561:SF0">
    <property type="entry name" value="DNA-DIRECTED RNA POLYMERASE III SUBUNIT RPC9"/>
    <property type="match status" value="1"/>
</dbReference>
<dbReference type="InterPro" id="IPR006590">
    <property type="entry name" value="RNA_pol_Rpb4/RPC9_core"/>
</dbReference>
<dbReference type="AlphaFoldDB" id="A0A6P7G284"/>
<evidence type="ECO:0000256" key="7">
    <source>
        <dbReference type="ARBA" id="ARBA00023136"/>
    </source>
</evidence>
<proteinExistence type="inferred from homology"/>
<reference evidence="15" key="2">
    <citation type="submission" date="2025-05" db="UniProtKB">
        <authorList>
            <consortium name="EnsemblMetazoa"/>
        </authorList>
    </citation>
    <scope>IDENTIFICATION</scope>
</reference>
<keyword evidence="16" id="KW-1185">Reference proteome</keyword>
<dbReference type="GO" id="GO:0005666">
    <property type="term" value="C:RNA polymerase III complex"/>
    <property type="evidence" value="ECO:0007669"/>
    <property type="project" value="InterPro"/>
</dbReference>
<evidence type="ECO:0000313" key="17">
    <source>
        <dbReference type="RefSeq" id="XP_028139163.1"/>
    </source>
</evidence>
<keyword evidence="7" id="KW-0472">Membrane</keyword>
<dbReference type="Proteomes" id="UP001652700">
    <property type="component" value="Unplaced"/>
</dbReference>
<dbReference type="KEGG" id="dvv:114333476"/>
<dbReference type="SUPFAM" id="SSF47819">
    <property type="entry name" value="HRDC-like"/>
    <property type="match status" value="1"/>
</dbReference>
<evidence type="ECO:0000256" key="12">
    <source>
        <dbReference type="ARBA" id="ARBA00045808"/>
    </source>
</evidence>
<dbReference type="OrthoDB" id="1746530at2759"/>
<dbReference type="FunFam" id="1.20.1250.40:FF:000002">
    <property type="entry name" value="DNA-directed RNA polymerase III subunit RPC9"/>
    <property type="match status" value="1"/>
</dbReference>
<dbReference type="GO" id="GO:0006384">
    <property type="term" value="P:transcription initiation at RNA polymerase III promoter"/>
    <property type="evidence" value="ECO:0007669"/>
    <property type="project" value="InterPro"/>
</dbReference>
<reference evidence="17" key="1">
    <citation type="submission" date="2025-04" db="UniProtKB">
        <authorList>
            <consortium name="RefSeq"/>
        </authorList>
    </citation>
    <scope>IDENTIFICATION</scope>
    <source>
        <tissue evidence="17">Whole insect</tissue>
    </source>
</reference>
<protein>
    <recommendedName>
        <fullName evidence="4">DNA-directed RNA polymerase III subunit RPC9</fullName>
    </recommendedName>
    <alternativeName>
        <fullName evidence="13">DNA-directed RNA polymerase III subunit rpc9</fullName>
    </alternativeName>
</protein>
<evidence type="ECO:0000256" key="4">
    <source>
        <dbReference type="ARBA" id="ARBA00016672"/>
    </source>
</evidence>
<dbReference type="RefSeq" id="XP_028139163.1">
    <property type="nucleotide sequence ID" value="XM_028283362.1"/>
</dbReference>
<dbReference type="SMART" id="SM00657">
    <property type="entry name" value="RPOL4c"/>
    <property type="match status" value="1"/>
</dbReference>
<comment type="subunit">
    <text evidence="11">Component of the RNA polymerase III complex consisting of 17 subunits: a ten-subunit horseshoe-shaped catalytic core composed of POLR3A/RPC1, POLR3B/RPC2, POLR1C/RPAC1, POLR1D/RPAC2, POLR3K/RPC10, POLR2E/RPABC1, POLR2F/RPABC2, POLR2H/RPABC3, POLR2K/RPABC4 and POLR2L/RPABC5; a mobile stalk composed of two subunits POLR3H/RPC8 and CRCP/RPC9, protruding from the core and functioning primarily in transcription initiation; and additional subunits homologous to general transcription factors of the RNA polymerase II machinery, POLR3C/RPC3-POLR3F/RPC6-POLR3G/RPC7 heterotrimer required for transcription initiation and POLR3D/RPC4-POLR3E/RPC5 heterodimer involved in both transcription initiation and termination.</text>
</comment>
<gene>
    <name evidence="17" type="primary">LOC114333476</name>
</gene>
<evidence type="ECO:0000256" key="3">
    <source>
        <dbReference type="ARBA" id="ARBA00006898"/>
    </source>
</evidence>
<evidence type="ECO:0000256" key="9">
    <source>
        <dbReference type="ARBA" id="ARBA00023242"/>
    </source>
</evidence>
<keyword evidence="9" id="KW-0539">Nucleus</keyword>
<dbReference type="InterPro" id="IPR005574">
    <property type="entry name" value="Rpb4/RPC9"/>
</dbReference>
<evidence type="ECO:0000313" key="16">
    <source>
        <dbReference type="Proteomes" id="UP001652700"/>
    </source>
</evidence>
<dbReference type="PANTHER" id="PTHR15561">
    <property type="entry name" value="CALCITONIN GENE-RELATED PEPTIDE-RECEPTOR COMPONENT PROTEIN"/>
    <property type="match status" value="1"/>
</dbReference>
<dbReference type="EnsemblMetazoa" id="XM_028283362.1">
    <property type="protein sequence ID" value="XP_028139163.1"/>
    <property type="gene ID" value="LOC114333476"/>
</dbReference>
<dbReference type="GO" id="GO:0000166">
    <property type="term" value="F:nucleotide binding"/>
    <property type="evidence" value="ECO:0007669"/>
    <property type="project" value="InterPro"/>
</dbReference>
<evidence type="ECO:0000256" key="13">
    <source>
        <dbReference type="ARBA" id="ARBA00073026"/>
    </source>
</evidence>
<dbReference type="CTD" id="32678"/>
<dbReference type="InterPro" id="IPR010997">
    <property type="entry name" value="HRDC-like_sf"/>
</dbReference>
<evidence type="ECO:0000256" key="8">
    <source>
        <dbReference type="ARBA" id="ARBA00023163"/>
    </source>
</evidence>